<dbReference type="InterPro" id="IPR023393">
    <property type="entry name" value="START-like_dom_sf"/>
</dbReference>
<keyword evidence="4" id="KW-1185">Reference proteome</keyword>
<name>A0ABT9U4B6_PAEHA</name>
<dbReference type="SUPFAM" id="SSF55961">
    <property type="entry name" value="Bet v1-like"/>
    <property type="match status" value="1"/>
</dbReference>
<proteinExistence type="inferred from homology"/>
<sequence>MTESQATNANQANTEEGKLVITRTFNAPRELVFKVWTESEHLKHWWGPIGMELEVKKLDLRPGGIFHYSMTSPEGDQMWGKFIYQEIVAPEKLVFINAFADAEGNTIRPPFSSEFPLEILNIVTFIEHDGRTTLTLQGGPQQATPEEHAFYKGMFESMQQGFGGTFDQLDEYLAKI</sequence>
<comment type="similarity">
    <text evidence="1">Belongs to the AHA1 family.</text>
</comment>
<feature type="domain" description="Activator of Hsp90 ATPase homologue 1/2-like C-terminal" evidence="2">
    <location>
        <begin position="26"/>
        <end position="173"/>
    </location>
</feature>
<evidence type="ECO:0000313" key="4">
    <source>
        <dbReference type="Proteomes" id="UP001229346"/>
    </source>
</evidence>
<dbReference type="Pfam" id="PF08327">
    <property type="entry name" value="AHSA1"/>
    <property type="match status" value="1"/>
</dbReference>
<dbReference type="Proteomes" id="UP001229346">
    <property type="component" value="Unassembled WGS sequence"/>
</dbReference>
<organism evidence="3 4">
    <name type="scientific">Paenibacillus harenae</name>
    <dbReference type="NCBI Taxonomy" id="306543"/>
    <lineage>
        <taxon>Bacteria</taxon>
        <taxon>Bacillati</taxon>
        <taxon>Bacillota</taxon>
        <taxon>Bacilli</taxon>
        <taxon>Bacillales</taxon>
        <taxon>Paenibacillaceae</taxon>
        <taxon>Paenibacillus</taxon>
    </lineage>
</organism>
<dbReference type="RefSeq" id="WP_307205855.1">
    <property type="nucleotide sequence ID" value="NZ_JAUSSU010000008.1"/>
</dbReference>
<accession>A0ABT9U4B6</accession>
<evidence type="ECO:0000259" key="2">
    <source>
        <dbReference type="Pfam" id="PF08327"/>
    </source>
</evidence>
<evidence type="ECO:0000256" key="1">
    <source>
        <dbReference type="ARBA" id="ARBA00006817"/>
    </source>
</evidence>
<evidence type="ECO:0000313" key="3">
    <source>
        <dbReference type="EMBL" id="MDQ0114485.1"/>
    </source>
</evidence>
<protein>
    <submittedName>
        <fullName evidence="3">Uncharacterized protein YndB with AHSA1/START domain</fullName>
    </submittedName>
</protein>
<gene>
    <name evidence="3" type="ORF">J2T15_003941</name>
</gene>
<dbReference type="CDD" id="cd07814">
    <property type="entry name" value="SRPBCC_CalC_Aha1-like"/>
    <property type="match status" value="1"/>
</dbReference>
<comment type="caution">
    <text evidence="3">The sequence shown here is derived from an EMBL/GenBank/DDBJ whole genome shotgun (WGS) entry which is preliminary data.</text>
</comment>
<reference evidence="3 4" key="1">
    <citation type="submission" date="2023-07" db="EMBL/GenBank/DDBJ databases">
        <title>Sorghum-associated microbial communities from plants grown in Nebraska, USA.</title>
        <authorList>
            <person name="Schachtman D."/>
        </authorList>
    </citation>
    <scope>NUCLEOTIDE SEQUENCE [LARGE SCALE GENOMIC DNA]</scope>
    <source>
        <strain evidence="3 4">CC482</strain>
    </source>
</reference>
<dbReference type="InterPro" id="IPR013538">
    <property type="entry name" value="ASHA1/2-like_C"/>
</dbReference>
<dbReference type="EMBL" id="JAUSSU010000008">
    <property type="protein sequence ID" value="MDQ0114485.1"/>
    <property type="molecule type" value="Genomic_DNA"/>
</dbReference>
<dbReference type="Gene3D" id="3.30.530.20">
    <property type="match status" value="1"/>
</dbReference>